<proteinExistence type="predicted"/>
<feature type="binding site" evidence="5">
    <location>
        <position position="64"/>
    </location>
    <ligand>
        <name>ATP</name>
        <dbReference type="ChEBI" id="CHEBI:30616"/>
    </ligand>
</feature>
<dbReference type="PANTHER" id="PTHR43289">
    <property type="entry name" value="MITOGEN-ACTIVATED PROTEIN KINASE KINASE KINASE 20-RELATED"/>
    <property type="match status" value="1"/>
</dbReference>
<dbReference type="SUPFAM" id="SSF52540">
    <property type="entry name" value="P-loop containing nucleoside triphosphate hydrolases"/>
    <property type="match status" value="1"/>
</dbReference>
<organism evidence="8 9">
    <name type="scientific">Rhodopirellula maiorica SM1</name>
    <dbReference type="NCBI Taxonomy" id="1265738"/>
    <lineage>
        <taxon>Bacteria</taxon>
        <taxon>Pseudomonadati</taxon>
        <taxon>Planctomycetota</taxon>
        <taxon>Planctomycetia</taxon>
        <taxon>Pirellulales</taxon>
        <taxon>Pirellulaceae</taxon>
        <taxon>Novipirellula</taxon>
    </lineage>
</organism>
<dbReference type="InterPro" id="IPR000719">
    <property type="entry name" value="Prot_kinase_dom"/>
</dbReference>
<dbReference type="InterPro" id="IPR049052">
    <property type="entry name" value="nSTAND1"/>
</dbReference>
<dbReference type="InterPro" id="IPR042095">
    <property type="entry name" value="SUMF_sf"/>
</dbReference>
<dbReference type="InterPro" id="IPR005532">
    <property type="entry name" value="SUMF_dom"/>
</dbReference>
<keyword evidence="1" id="KW-0808">Transferase</keyword>
<feature type="compositionally biased region" description="Polar residues" evidence="6">
    <location>
        <begin position="701"/>
        <end position="712"/>
    </location>
</feature>
<dbReference type="PATRIC" id="fig|1265738.3.peg.3579"/>
<dbReference type="EMBL" id="ANOG01000515">
    <property type="protein sequence ID" value="EMI19484.1"/>
    <property type="molecule type" value="Genomic_DNA"/>
</dbReference>
<dbReference type="Gene3D" id="3.90.1580.10">
    <property type="entry name" value="paralog of FGE (formylglycine-generating enzyme)"/>
    <property type="match status" value="1"/>
</dbReference>
<dbReference type="Gene3D" id="3.40.50.300">
    <property type="entry name" value="P-loop containing nucleotide triphosphate hydrolases"/>
    <property type="match status" value="1"/>
</dbReference>
<dbReference type="PANTHER" id="PTHR43289:SF6">
    <property type="entry name" value="SERINE_THREONINE-PROTEIN KINASE NEKL-3"/>
    <property type="match status" value="1"/>
</dbReference>
<keyword evidence="9" id="KW-1185">Reference proteome</keyword>
<dbReference type="Gene3D" id="1.10.510.10">
    <property type="entry name" value="Transferase(Phosphotransferase) domain 1"/>
    <property type="match status" value="1"/>
</dbReference>
<dbReference type="InterPro" id="IPR008271">
    <property type="entry name" value="Ser/Thr_kinase_AS"/>
</dbReference>
<dbReference type="InterPro" id="IPR017441">
    <property type="entry name" value="Protein_kinase_ATP_BS"/>
</dbReference>
<dbReference type="GO" id="GO:0004674">
    <property type="term" value="F:protein serine/threonine kinase activity"/>
    <property type="evidence" value="ECO:0007669"/>
    <property type="project" value="TreeGrafter"/>
</dbReference>
<dbReference type="PROSITE" id="PS50011">
    <property type="entry name" value="PROTEIN_KINASE_DOM"/>
    <property type="match status" value="1"/>
</dbReference>
<dbReference type="Pfam" id="PF03781">
    <property type="entry name" value="FGE-sulfatase"/>
    <property type="match status" value="1"/>
</dbReference>
<dbReference type="InterPro" id="IPR016187">
    <property type="entry name" value="CTDL_fold"/>
</dbReference>
<dbReference type="SUPFAM" id="SSF56112">
    <property type="entry name" value="Protein kinase-like (PK-like)"/>
    <property type="match status" value="1"/>
</dbReference>
<feature type="domain" description="Protein kinase" evidence="7">
    <location>
        <begin position="35"/>
        <end position="295"/>
    </location>
</feature>
<feature type="compositionally biased region" description="Polar residues" evidence="6">
    <location>
        <begin position="309"/>
        <end position="321"/>
    </location>
</feature>
<reference evidence="8 9" key="1">
    <citation type="journal article" date="2013" name="Mar. Genomics">
        <title>Expression of sulfatases in Rhodopirellula baltica and the diversity of sulfatases in the genus Rhodopirellula.</title>
        <authorList>
            <person name="Wegner C.E."/>
            <person name="Richter-Heitmann T."/>
            <person name="Klindworth A."/>
            <person name="Klockow C."/>
            <person name="Richter M."/>
            <person name="Achstetter T."/>
            <person name="Glockner F.O."/>
            <person name="Harder J."/>
        </authorList>
    </citation>
    <scope>NUCLEOTIDE SEQUENCE [LARGE SCALE GENOMIC DNA]</scope>
    <source>
        <strain evidence="8 9">SM1</strain>
    </source>
</reference>
<dbReference type="SMART" id="SM00220">
    <property type="entry name" value="S_TKc"/>
    <property type="match status" value="1"/>
</dbReference>
<dbReference type="Proteomes" id="UP000011991">
    <property type="component" value="Unassembled WGS sequence"/>
</dbReference>
<dbReference type="PROSITE" id="PS00107">
    <property type="entry name" value="PROTEIN_KINASE_ATP"/>
    <property type="match status" value="1"/>
</dbReference>
<dbReference type="Pfam" id="PF20703">
    <property type="entry name" value="nSTAND1"/>
    <property type="match status" value="1"/>
</dbReference>
<dbReference type="InterPro" id="IPR027417">
    <property type="entry name" value="P-loop_NTPase"/>
</dbReference>
<dbReference type="CDD" id="cd14014">
    <property type="entry name" value="STKc_PknB_like"/>
    <property type="match status" value="1"/>
</dbReference>
<evidence type="ECO:0000256" key="2">
    <source>
        <dbReference type="ARBA" id="ARBA00022741"/>
    </source>
</evidence>
<comment type="caution">
    <text evidence="8">The sequence shown here is derived from an EMBL/GenBank/DDBJ whole genome shotgun (WGS) entry which is preliminary data.</text>
</comment>
<dbReference type="GO" id="GO:0005524">
    <property type="term" value="F:ATP binding"/>
    <property type="evidence" value="ECO:0007669"/>
    <property type="project" value="UniProtKB-UniRule"/>
</dbReference>
<feature type="compositionally biased region" description="Polar residues" evidence="6">
    <location>
        <begin position="722"/>
        <end position="731"/>
    </location>
</feature>
<feature type="region of interest" description="Disordered" evidence="6">
    <location>
        <begin position="301"/>
        <end position="337"/>
    </location>
</feature>
<evidence type="ECO:0000313" key="8">
    <source>
        <dbReference type="EMBL" id="EMI19484.1"/>
    </source>
</evidence>
<keyword evidence="4 5" id="KW-0067">ATP-binding</keyword>
<dbReference type="Pfam" id="PF00069">
    <property type="entry name" value="Pkinase"/>
    <property type="match status" value="1"/>
</dbReference>
<name>M5RZY6_9BACT</name>
<accession>M5RZY6</accession>
<gene>
    <name evidence="8" type="ORF">RMSM_03574</name>
</gene>
<sequence>MDPKKTKNSESLTFEFFGTDSEAASVDVPERIEEFVIREVLGRGGFGTVFLAYDTTLQRDVALKVPHPSLVSKPTTVNLYLREARAIASLDHPNIIPVYRAASAARIACYIVTKRIRGSDLSQWATQQRPSYDAIANLITQVADAIAFAHQHGVVHRDIKPSNILIDENGHAYVADFGLALRDVDPRGGPAYVGTPAYMSPEQARGEGHRVDGRSDLYSLGVVMYELLTGQRPFQSTVEDGLYDEILYNQPVHPRKLAPHIPSELSRICLKALSKSINERYATGEAIATDLRQWLARQGNQDGLRPETRNGSLPHVTSTIDSGLESPKTPPLPRVVPKGLRPFDIRDADFFLQLLPGPRDRDGVPEIIRFWLSKLDANTDTDPVPVGVIYGPSGCGKTSLVRAGIIPRLADDVIAIYVQATAEDTERTLHDQIVSRLSLIRDPNNATQQDVVQSFATIRRLQRRRVVIFIDQFEQWLFANPDGSREALVQALRQCDGEYLQCVLMVRDDFWMGVTRLMQALDYTIAENVNATAVDLFDESHARNVLALFGAAYHRLPEQVEQRSAGQNLFLDQAVQYLAADGRVICVQLALLTEMLKNRPWDHAEGLFDDGGVGLGMRFLDETFDSELARRRTRIHAEGAHRVLRALLPEASSRIKGSVRTKEELAQAASYREKSSFRELLAILDREMHLITPTDRVATDTLGSDHQSATEPSSASDSSDSFGKNTSENRSGGYQLTHDFLIAPIRQWIEYRNRSTKQGKARLRLEEFSDLYRVRPLPQSLPTLGEYLTICRYTDLRRCNTPQQNMMKAAKVRHLTNVATWSVAVMVMLVGMFSGYRLLQNHNQKNASRMAIERLLDAKMNDAVLLATSLHDSDFATEEATRLINDEDAMISDRVRGALVLADSNPKATDLLARYVLEAPVDEVVTIAKKFVHTTSIGDPFFSDLWSAQRASRDRLIRAACMLANDPARQNQLQNQVDLTRLMKLLLNENPLWIQRWGDAFHPIGNDLVPLLDKHLKDRTRKQESVNAANLMVAFAADDLPRLVTHLPHAFPSELVAYTDAIARYGDVGRHAVEAQWRMEVAEHPPAIDVAQPWGSPWWCVGKRESISGLAPRELNQSLTARLRVSEVAIGLHAIMLHKVAETDVQSILHELAEADYRIAELVPYQIGTKRFWAVLTLRDGAESRFCIDATADELRQQNLDHRADRYFPDTLHVYRQDDSEKYSCVWIRVPDDSALLDADLYVDVHHDLHHENGWGPLVERGIEIPRTNLTLQKNDGEDYFSSIRWKVEGSIDFHEAWHQSRQMCNDLNHYGRGNTLVSQQFDDRLFSNSQRDITAVWWSELPVEVHKIDPQPRREHLRQTRAAMAQGYYPISLGIAQTGDESTPQFGSLWWRPQTPYSEQVERCNRLQNLLAAMFRLGDQQQMATAMQADFSAATRGAMIESFAAFDLSADWLINHLENIDQDVMLRRSCAMALAIYPTDSISESHREKVISRLSHWYTESPDPGLRSAVQAIATAWGVTLDLPPMSEFAGEFRTTAGDRMVVIQPDDLIWVGSPATEPGRDGSKEPQTPFQLDYPYAIATQEVTTAQFRQFRQEHNFAPRYTPSADCPVIGVNWFDAAKYCRWLSEQEGIPESQMCYPPIDEIEPGMQLAYDYHKRIGYRLPTEIEWEFACRGGSSRGRWFGFDPTRLHWHAWTAENSSFEMHPTAHLLPNDYGLFDMLGNAMEWCHAAHAPYPTFPHAPVPDPATSLTTIDQETRMATRGGANLYQPLDARAAQRNWHAAFLNRVYLSFRIARTMPNENR</sequence>
<evidence type="ECO:0000256" key="1">
    <source>
        <dbReference type="ARBA" id="ARBA00022679"/>
    </source>
</evidence>
<evidence type="ECO:0000256" key="5">
    <source>
        <dbReference type="PROSITE-ProRule" id="PRU10141"/>
    </source>
</evidence>
<evidence type="ECO:0000313" key="9">
    <source>
        <dbReference type="Proteomes" id="UP000011991"/>
    </source>
</evidence>
<feature type="region of interest" description="Disordered" evidence="6">
    <location>
        <begin position="699"/>
        <end position="731"/>
    </location>
</feature>
<keyword evidence="3" id="KW-0418">Kinase</keyword>
<dbReference type="Gene3D" id="3.30.200.20">
    <property type="entry name" value="Phosphorylase Kinase, domain 1"/>
    <property type="match status" value="1"/>
</dbReference>
<evidence type="ECO:0000256" key="6">
    <source>
        <dbReference type="SAM" id="MobiDB-lite"/>
    </source>
</evidence>
<evidence type="ECO:0000256" key="4">
    <source>
        <dbReference type="ARBA" id="ARBA00022840"/>
    </source>
</evidence>
<dbReference type="InterPro" id="IPR011009">
    <property type="entry name" value="Kinase-like_dom_sf"/>
</dbReference>
<dbReference type="PROSITE" id="PS00108">
    <property type="entry name" value="PROTEIN_KINASE_ST"/>
    <property type="match status" value="1"/>
</dbReference>
<keyword evidence="2 5" id="KW-0547">Nucleotide-binding</keyword>
<evidence type="ECO:0000259" key="7">
    <source>
        <dbReference type="PROSITE" id="PS50011"/>
    </source>
</evidence>
<protein>
    <submittedName>
        <fullName evidence="8">Formylglycine-generating sulfatase enzyme</fullName>
    </submittedName>
</protein>
<evidence type="ECO:0000256" key="3">
    <source>
        <dbReference type="ARBA" id="ARBA00022777"/>
    </source>
</evidence>
<dbReference type="SUPFAM" id="SSF56436">
    <property type="entry name" value="C-type lectin-like"/>
    <property type="match status" value="1"/>
</dbReference>